<dbReference type="Proteomes" id="UP000712080">
    <property type="component" value="Unassembled WGS sequence"/>
</dbReference>
<reference evidence="3" key="1">
    <citation type="submission" date="2020-02" db="EMBL/GenBank/DDBJ databases">
        <title>Flavobacterium sp. genome.</title>
        <authorList>
            <person name="Jung H.S."/>
            <person name="Baek J.H."/>
            <person name="Jeon C.O."/>
        </authorList>
    </citation>
    <scope>NUCLEOTIDE SEQUENCE</scope>
    <source>
        <strain evidence="3">SE-s28</strain>
    </source>
</reference>
<dbReference type="AlphaFoldDB" id="A0A972FTI7"/>
<dbReference type="InterPro" id="IPR000182">
    <property type="entry name" value="GNAT_dom"/>
</dbReference>
<dbReference type="GO" id="GO:0008080">
    <property type="term" value="F:N-acetyltransferase activity"/>
    <property type="evidence" value="ECO:0007669"/>
    <property type="project" value="InterPro"/>
</dbReference>
<dbReference type="SUPFAM" id="SSF55729">
    <property type="entry name" value="Acyl-CoA N-acyltransferases (Nat)"/>
    <property type="match status" value="1"/>
</dbReference>
<name>A0A972FTI7_9FLAO</name>
<dbReference type="PANTHER" id="PTHR13947">
    <property type="entry name" value="GNAT FAMILY N-ACETYLTRANSFERASE"/>
    <property type="match status" value="1"/>
</dbReference>
<evidence type="ECO:0000256" key="1">
    <source>
        <dbReference type="ARBA" id="ARBA00022679"/>
    </source>
</evidence>
<organism evidence="3 4">
    <name type="scientific">Flavobacterium silvaticum</name>
    <dbReference type="NCBI Taxonomy" id="1852020"/>
    <lineage>
        <taxon>Bacteria</taxon>
        <taxon>Pseudomonadati</taxon>
        <taxon>Bacteroidota</taxon>
        <taxon>Flavobacteriia</taxon>
        <taxon>Flavobacteriales</taxon>
        <taxon>Flavobacteriaceae</taxon>
        <taxon>Flavobacterium</taxon>
    </lineage>
</organism>
<protein>
    <submittedName>
        <fullName evidence="3">GNAT family N-acetyltransferase</fullName>
    </submittedName>
</protein>
<dbReference type="InterPro" id="IPR016181">
    <property type="entry name" value="Acyl_CoA_acyltransferase"/>
</dbReference>
<dbReference type="PROSITE" id="PS51186">
    <property type="entry name" value="GNAT"/>
    <property type="match status" value="1"/>
</dbReference>
<proteinExistence type="predicted"/>
<feature type="domain" description="N-acetyltransferase" evidence="2">
    <location>
        <begin position="19"/>
        <end position="157"/>
    </location>
</feature>
<dbReference type="EMBL" id="JAAMPU010000100">
    <property type="protein sequence ID" value="NMH27290.1"/>
    <property type="molecule type" value="Genomic_DNA"/>
</dbReference>
<accession>A0A972FTI7</accession>
<gene>
    <name evidence="3" type="ORF">G6047_04530</name>
</gene>
<dbReference type="InterPro" id="IPR050769">
    <property type="entry name" value="NAT_camello-type"/>
</dbReference>
<dbReference type="Gene3D" id="3.40.630.30">
    <property type="match status" value="1"/>
</dbReference>
<evidence type="ECO:0000259" key="2">
    <source>
        <dbReference type="PROSITE" id="PS51186"/>
    </source>
</evidence>
<comment type="caution">
    <text evidence="3">The sequence shown here is derived from an EMBL/GenBank/DDBJ whole genome shotgun (WGS) entry which is preliminary data.</text>
</comment>
<keyword evidence="4" id="KW-1185">Reference proteome</keyword>
<dbReference type="RefSeq" id="WP_169526297.1">
    <property type="nucleotide sequence ID" value="NZ_JAAMPU010000100.1"/>
</dbReference>
<evidence type="ECO:0000313" key="4">
    <source>
        <dbReference type="Proteomes" id="UP000712080"/>
    </source>
</evidence>
<dbReference type="CDD" id="cd04301">
    <property type="entry name" value="NAT_SF"/>
    <property type="match status" value="1"/>
</dbReference>
<keyword evidence="1" id="KW-0808">Transferase</keyword>
<dbReference type="Pfam" id="PF00583">
    <property type="entry name" value="Acetyltransf_1"/>
    <property type="match status" value="1"/>
</dbReference>
<evidence type="ECO:0000313" key="3">
    <source>
        <dbReference type="EMBL" id="NMH27290.1"/>
    </source>
</evidence>
<dbReference type="PANTHER" id="PTHR13947:SF37">
    <property type="entry name" value="LD18367P"/>
    <property type="match status" value="1"/>
</dbReference>
<sequence length="157" mass="17707">MNKMVPQIEIIAFSDAYREIFKKLNYDWIERYFRIEKGDELSLSNPETEILGKGGFIFFAKIGGEVLGTVALLKKSDTVFELSKMAVGDSAQGKGVGNELIAHCVSFASELNIEKLVLYSNTSLKPAIHLYKKFGFQEIELEDGVYDRADIKMEKIL</sequence>